<dbReference type="EMBL" id="LNFO01005625">
    <property type="protein sequence ID" value="KUF77170.1"/>
    <property type="molecule type" value="Genomic_DNA"/>
</dbReference>
<evidence type="ECO:0000256" key="2">
    <source>
        <dbReference type="ARBA" id="ARBA00023043"/>
    </source>
</evidence>
<dbReference type="SMART" id="SM00248">
    <property type="entry name" value="ANK"/>
    <property type="match status" value="5"/>
</dbReference>
<dbReference type="Gene3D" id="1.25.40.20">
    <property type="entry name" value="Ankyrin repeat-containing domain"/>
    <property type="match status" value="2"/>
</dbReference>
<feature type="repeat" description="ANK" evidence="3">
    <location>
        <begin position="164"/>
        <end position="192"/>
    </location>
</feature>
<keyword evidence="2 3" id="KW-0040">ANK repeat</keyword>
<protein>
    <submittedName>
        <fullName evidence="4">Uncharacterized protein</fullName>
    </submittedName>
</protein>
<organism evidence="4 5">
    <name type="scientific">Phytophthora nicotianae</name>
    <name type="common">Potato buckeye rot agent</name>
    <name type="synonym">Phytophthora parasitica</name>
    <dbReference type="NCBI Taxonomy" id="4792"/>
    <lineage>
        <taxon>Eukaryota</taxon>
        <taxon>Sar</taxon>
        <taxon>Stramenopiles</taxon>
        <taxon>Oomycota</taxon>
        <taxon>Peronosporomycetes</taxon>
        <taxon>Peronosporales</taxon>
        <taxon>Peronosporaceae</taxon>
        <taxon>Phytophthora</taxon>
    </lineage>
</organism>
<dbReference type="InterPro" id="IPR036770">
    <property type="entry name" value="Ankyrin_rpt-contain_sf"/>
</dbReference>
<keyword evidence="1" id="KW-0677">Repeat</keyword>
<gene>
    <name evidence="4" type="ORF">AM587_10007272</name>
</gene>
<dbReference type="PROSITE" id="PS50088">
    <property type="entry name" value="ANK_REPEAT"/>
    <property type="match status" value="4"/>
</dbReference>
<reference evidence="4 5" key="1">
    <citation type="submission" date="2015-11" db="EMBL/GenBank/DDBJ databases">
        <title>Genomes and virulence difference between two physiological races of Phytophthora nicotianae.</title>
        <authorList>
            <person name="Liu H."/>
            <person name="Ma X."/>
            <person name="Yu H."/>
            <person name="Fang D."/>
            <person name="Li Y."/>
            <person name="Wang X."/>
            <person name="Wang W."/>
            <person name="Dong Y."/>
            <person name="Xiao B."/>
        </authorList>
    </citation>
    <scope>NUCLEOTIDE SEQUENCE [LARGE SCALE GENOMIC DNA]</scope>
    <source>
        <strain evidence="5">race 0</strain>
    </source>
</reference>
<dbReference type="SUPFAM" id="SSF48403">
    <property type="entry name" value="Ankyrin repeat"/>
    <property type="match status" value="1"/>
</dbReference>
<dbReference type="PANTHER" id="PTHR24198">
    <property type="entry name" value="ANKYRIN REPEAT AND PROTEIN KINASE DOMAIN-CONTAINING PROTEIN"/>
    <property type="match status" value="1"/>
</dbReference>
<dbReference type="STRING" id="4790.A0A0W8BZA1"/>
<dbReference type="InterPro" id="IPR002110">
    <property type="entry name" value="Ankyrin_rpt"/>
</dbReference>
<dbReference type="AlphaFoldDB" id="A0A0W8BZA1"/>
<accession>A0A0W8BZA1</accession>
<evidence type="ECO:0000256" key="3">
    <source>
        <dbReference type="PROSITE-ProRule" id="PRU00023"/>
    </source>
</evidence>
<feature type="repeat" description="ANK" evidence="3">
    <location>
        <begin position="64"/>
        <end position="96"/>
    </location>
</feature>
<evidence type="ECO:0000256" key="1">
    <source>
        <dbReference type="ARBA" id="ARBA00022737"/>
    </source>
</evidence>
<sequence>MALVAAAATGDMRLVRRTLSSDCDLNALNSEGDSALMVAAKRNHVEVMTLLLVSGVDVDLRRSDGSTALHLAIASQHARAAKLLLDFDADAAVATNAGVTPLLLAAENGLSKLIKLLVKVAPQSVRTASKDGSNVLSFAAQAGQVETVKMFLDAGVPVDLSNGVGRTPLMYAAGKDRVDVLKLLLAKGAVPN</sequence>
<dbReference type="Proteomes" id="UP000052943">
    <property type="component" value="Unassembled WGS sequence"/>
</dbReference>
<comment type="caution">
    <text evidence="4">The sequence shown here is derived from an EMBL/GenBank/DDBJ whole genome shotgun (WGS) entry which is preliminary data.</text>
</comment>
<evidence type="ECO:0000313" key="5">
    <source>
        <dbReference type="Proteomes" id="UP000052943"/>
    </source>
</evidence>
<name>A0A0W8BZA1_PHYNI</name>
<dbReference type="OMA" id="HLEVTTY"/>
<dbReference type="PROSITE" id="PS50297">
    <property type="entry name" value="ANK_REP_REGION"/>
    <property type="match status" value="4"/>
</dbReference>
<proteinExistence type="predicted"/>
<feature type="repeat" description="ANK" evidence="3">
    <location>
        <begin position="131"/>
        <end position="163"/>
    </location>
</feature>
<dbReference type="PANTHER" id="PTHR24198:SF165">
    <property type="entry name" value="ANKYRIN REPEAT-CONTAINING PROTEIN-RELATED"/>
    <property type="match status" value="1"/>
</dbReference>
<feature type="repeat" description="ANK" evidence="3">
    <location>
        <begin position="31"/>
        <end position="63"/>
    </location>
</feature>
<evidence type="ECO:0000313" key="4">
    <source>
        <dbReference type="EMBL" id="KUF77170.1"/>
    </source>
</evidence>
<dbReference type="GO" id="GO:0005737">
    <property type="term" value="C:cytoplasm"/>
    <property type="evidence" value="ECO:0007669"/>
    <property type="project" value="TreeGrafter"/>
</dbReference>
<dbReference type="Pfam" id="PF12796">
    <property type="entry name" value="Ank_2"/>
    <property type="match status" value="2"/>
</dbReference>